<name>A0A0G1KFL0_9BACT</name>
<gene>
    <name evidence="1" type="ORF">UW79_C0009G0014</name>
</gene>
<proteinExistence type="predicted"/>
<sequence>MFKSLNSRIAKKYGKIAKIQNTNIEIEKSFKSFMTEQFGPVAKNISCTVVYDNKANYAVFKFTNKTAANELSLRINELKRFLDKSGLKIGRIIIQ</sequence>
<organism evidence="1 2">
    <name type="scientific">Candidatus Yanofskybacteria bacterium GW2011_GWA2_44_9</name>
    <dbReference type="NCBI Taxonomy" id="1619025"/>
    <lineage>
        <taxon>Bacteria</taxon>
        <taxon>Candidatus Yanofskyibacteriota</taxon>
    </lineage>
</organism>
<dbReference type="EMBL" id="LCJR01000009">
    <property type="protein sequence ID" value="KKT82300.1"/>
    <property type="molecule type" value="Genomic_DNA"/>
</dbReference>
<protein>
    <recommendedName>
        <fullName evidence="3">DUF721 domain-containing protein</fullName>
    </recommendedName>
</protein>
<accession>A0A0G1KFL0</accession>
<evidence type="ECO:0000313" key="1">
    <source>
        <dbReference type="EMBL" id="KKT82300.1"/>
    </source>
</evidence>
<reference evidence="1 2" key="1">
    <citation type="journal article" date="2015" name="Nature">
        <title>rRNA introns, odd ribosomes, and small enigmatic genomes across a large radiation of phyla.</title>
        <authorList>
            <person name="Brown C.T."/>
            <person name="Hug L.A."/>
            <person name="Thomas B.C."/>
            <person name="Sharon I."/>
            <person name="Castelle C.J."/>
            <person name="Singh A."/>
            <person name="Wilkins M.J."/>
            <person name="Williams K.H."/>
            <person name="Banfield J.F."/>
        </authorList>
    </citation>
    <scope>NUCLEOTIDE SEQUENCE [LARGE SCALE GENOMIC DNA]</scope>
</reference>
<evidence type="ECO:0008006" key="3">
    <source>
        <dbReference type="Google" id="ProtNLM"/>
    </source>
</evidence>
<comment type="caution">
    <text evidence="1">The sequence shown here is derived from an EMBL/GenBank/DDBJ whole genome shotgun (WGS) entry which is preliminary data.</text>
</comment>
<evidence type="ECO:0000313" key="2">
    <source>
        <dbReference type="Proteomes" id="UP000034032"/>
    </source>
</evidence>
<dbReference type="AlphaFoldDB" id="A0A0G1KFL0"/>
<dbReference type="Proteomes" id="UP000034032">
    <property type="component" value="Unassembled WGS sequence"/>
</dbReference>